<accession>A0ABP4Y8K4</accession>
<evidence type="ECO:0000256" key="2">
    <source>
        <dbReference type="ARBA" id="ARBA00022729"/>
    </source>
</evidence>
<name>A0ABP4Y8K4_9MICO</name>
<dbReference type="EMBL" id="BAAANJ010000002">
    <property type="protein sequence ID" value="GAA1802725.1"/>
    <property type="molecule type" value="Genomic_DNA"/>
</dbReference>
<evidence type="ECO:0000259" key="4">
    <source>
        <dbReference type="Pfam" id="PF13458"/>
    </source>
</evidence>
<reference evidence="6" key="1">
    <citation type="journal article" date="2019" name="Int. J. Syst. Evol. Microbiol.">
        <title>The Global Catalogue of Microorganisms (GCM) 10K type strain sequencing project: providing services to taxonomists for standard genome sequencing and annotation.</title>
        <authorList>
            <consortium name="The Broad Institute Genomics Platform"/>
            <consortium name="The Broad Institute Genome Sequencing Center for Infectious Disease"/>
            <person name="Wu L."/>
            <person name="Ma J."/>
        </authorList>
    </citation>
    <scope>NUCLEOTIDE SEQUENCE [LARGE SCALE GENOMIC DNA]</scope>
    <source>
        <strain evidence="6">JCM 14322</strain>
    </source>
</reference>
<dbReference type="Gene3D" id="3.40.50.2300">
    <property type="match status" value="2"/>
</dbReference>
<feature type="domain" description="Leucine-binding protein" evidence="4">
    <location>
        <begin position="39"/>
        <end position="375"/>
    </location>
</feature>
<evidence type="ECO:0000256" key="3">
    <source>
        <dbReference type="SAM" id="SignalP"/>
    </source>
</evidence>
<dbReference type="CDD" id="cd06328">
    <property type="entry name" value="PBP1_SBP-like"/>
    <property type="match status" value="1"/>
</dbReference>
<organism evidence="5 6">
    <name type="scientific">Agromyces neolithicus</name>
    <dbReference type="NCBI Taxonomy" id="269420"/>
    <lineage>
        <taxon>Bacteria</taxon>
        <taxon>Bacillati</taxon>
        <taxon>Actinomycetota</taxon>
        <taxon>Actinomycetes</taxon>
        <taxon>Micrococcales</taxon>
        <taxon>Microbacteriaceae</taxon>
        <taxon>Agromyces</taxon>
    </lineage>
</organism>
<dbReference type="PANTHER" id="PTHR30483:SF6">
    <property type="entry name" value="PERIPLASMIC BINDING PROTEIN OF ABC TRANSPORTER FOR NATURAL AMINO ACIDS"/>
    <property type="match status" value="1"/>
</dbReference>
<comment type="similarity">
    <text evidence="1">Belongs to the leucine-binding protein family.</text>
</comment>
<keyword evidence="6" id="KW-1185">Reference proteome</keyword>
<feature type="chain" id="PRO_5045237769" evidence="3">
    <location>
        <begin position="30"/>
        <end position="397"/>
    </location>
</feature>
<feature type="signal peptide" evidence="3">
    <location>
        <begin position="1"/>
        <end position="29"/>
    </location>
</feature>
<dbReference type="InterPro" id="IPR051010">
    <property type="entry name" value="BCAA_transport"/>
</dbReference>
<evidence type="ECO:0000256" key="1">
    <source>
        <dbReference type="ARBA" id="ARBA00010062"/>
    </source>
</evidence>
<gene>
    <name evidence="5" type="ORF">GCM10009749_08540</name>
</gene>
<dbReference type="Proteomes" id="UP001500002">
    <property type="component" value="Unassembled WGS sequence"/>
</dbReference>
<evidence type="ECO:0000313" key="6">
    <source>
        <dbReference type="Proteomes" id="UP001500002"/>
    </source>
</evidence>
<comment type="caution">
    <text evidence="5">The sequence shown here is derived from an EMBL/GenBank/DDBJ whole genome shotgun (WGS) entry which is preliminary data.</text>
</comment>
<evidence type="ECO:0000313" key="5">
    <source>
        <dbReference type="EMBL" id="GAA1802725.1"/>
    </source>
</evidence>
<dbReference type="PANTHER" id="PTHR30483">
    <property type="entry name" value="LEUCINE-SPECIFIC-BINDING PROTEIN"/>
    <property type="match status" value="1"/>
</dbReference>
<dbReference type="Pfam" id="PF13458">
    <property type="entry name" value="Peripla_BP_6"/>
    <property type="match status" value="1"/>
</dbReference>
<dbReference type="PROSITE" id="PS51257">
    <property type="entry name" value="PROKAR_LIPOPROTEIN"/>
    <property type="match status" value="1"/>
</dbReference>
<dbReference type="InterPro" id="IPR028082">
    <property type="entry name" value="Peripla_BP_I"/>
</dbReference>
<sequence>MRVTKKYLATAVIAAATIALVGCAPTASGDADSSDAGAPVSVSMITSQTGPLAAYGEAYTKGFEAGLDYATDGTGTVDGRELDIEWLDDQGNPDTAVSLAKDVIGQGTQIIAGTVVSGIAVALAEQAAQNKILYISGPAATDAITGVNEYTFRSGRQTFQDVATAGTFIGDPAGKKVVVFAQDTAFGQGNLAGVQAVLGGQGATVEGVLVAEDATEFTPFAQQLLAASPDLVFVAWAGASSGAMWTALSQQGVFDAVPVVTGLGDVATYGAYGDASADISFLNHYFGGAAGTDAEAAMTEYLEAEGAVPDLFSPDGFVAAQMIVQAVREGGDTVDGMIGALEGYTFDSVKGEITVRADDHAMIQPMYQAKLVQDGADWVPELIDTIDAETVAPPVAG</sequence>
<dbReference type="RefSeq" id="WP_344293777.1">
    <property type="nucleotide sequence ID" value="NZ_BAAANJ010000002.1"/>
</dbReference>
<dbReference type="InterPro" id="IPR028081">
    <property type="entry name" value="Leu-bd"/>
</dbReference>
<protein>
    <submittedName>
        <fullName evidence="5">Substrate-binding domain-containing protein</fullName>
    </submittedName>
</protein>
<dbReference type="SUPFAM" id="SSF53822">
    <property type="entry name" value="Periplasmic binding protein-like I"/>
    <property type="match status" value="1"/>
</dbReference>
<proteinExistence type="inferred from homology"/>
<keyword evidence="2 3" id="KW-0732">Signal</keyword>